<accession>A0A381ZE77</accession>
<feature type="transmembrane region" description="Helical" evidence="1">
    <location>
        <begin position="21"/>
        <end position="42"/>
    </location>
</feature>
<keyword evidence="1" id="KW-0472">Membrane</keyword>
<gene>
    <name evidence="2" type="ORF">METZ01_LOCUS139921</name>
</gene>
<dbReference type="EMBL" id="UINC01020826">
    <property type="protein sequence ID" value="SVA87067.1"/>
    <property type="molecule type" value="Genomic_DNA"/>
</dbReference>
<name>A0A381ZE77_9ZZZZ</name>
<protein>
    <submittedName>
        <fullName evidence="2">Uncharacterized protein</fullName>
    </submittedName>
</protein>
<reference evidence="2" key="1">
    <citation type="submission" date="2018-05" db="EMBL/GenBank/DDBJ databases">
        <authorList>
            <person name="Lanie J.A."/>
            <person name="Ng W.-L."/>
            <person name="Kazmierczak K.M."/>
            <person name="Andrzejewski T.M."/>
            <person name="Davidsen T.M."/>
            <person name="Wayne K.J."/>
            <person name="Tettelin H."/>
            <person name="Glass J.I."/>
            <person name="Rusch D."/>
            <person name="Podicherti R."/>
            <person name="Tsui H.-C.T."/>
            <person name="Winkler M.E."/>
        </authorList>
    </citation>
    <scope>NUCLEOTIDE SEQUENCE</scope>
</reference>
<evidence type="ECO:0000256" key="1">
    <source>
        <dbReference type="SAM" id="Phobius"/>
    </source>
</evidence>
<dbReference type="AlphaFoldDB" id="A0A381ZE77"/>
<keyword evidence="1" id="KW-1133">Transmembrane helix</keyword>
<proteinExistence type="predicted"/>
<keyword evidence="1" id="KW-0812">Transmembrane</keyword>
<sequence length="59" mass="6843">MPLERFKVVHGTRRLNVGENVMRSFLGGFGCFPTSFLVRYFSDSFFDDEVRLASARMTF</sequence>
<organism evidence="2">
    <name type="scientific">marine metagenome</name>
    <dbReference type="NCBI Taxonomy" id="408172"/>
    <lineage>
        <taxon>unclassified sequences</taxon>
        <taxon>metagenomes</taxon>
        <taxon>ecological metagenomes</taxon>
    </lineage>
</organism>
<evidence type="ECO:0000313" key="2">
    <source>
        <dbReference type="EMBL" id="SVA87067.1"/>
    </source>
</evidence>